<reference evidence="2" key="4">
    <citation type="submission" date="2025-09" db="UniProtKB">
        <authorList>
            <consortium name="Ensembl"/>
        </authorList>
    </citation>
    <scope>IDENTIFICATION</scope>
    <source>
        <strain evidence="2">C57BL/6J</strain>
    </source>
</reference>
<dbReference type="AGR" id="MGI:5012120"/>
<evidence type="ECO:0000313" key="4">
    <source>
        <dbReference type="Proteomes" id="UP000000589"/>
    </source>
</evidence>
<dbReference type="MGI" id="MGI:5012120">
    <property type="gene designation" value="Gm19935"/>
</dbReference>
<dbReference type="Bgee" id="ENSMUSG00000110332">
    <property type="expression patterns" value="Expressed in spermatid and 48 other cell types or tissues"/>
</dbReference>
<sequence>MGCHSSKGTEVVEESRKPGDHADGGEPKVESGTEAADDKDASTKDGTPELKN</sequence>
<dbReference type="ProteomicsDB" id="328324"/>
<reference evidence="2 4" key="2">
    <citation type="journal article" date="2011" name="PLoS Biol.">
        <title>Modernizing reference genome assemblies.</title>
        <authorList>
            <person name="Church D.M."/>
            <person name="Schneider V.A."/>
            <person name="Graves T."/>
            <person name="Auger K."/>
            <person name="Cunningham F."/>
            <person name="Bouk N."/>
            <person name="Chen H.C."/>
            <person name="Agarwala R."/>
            <person name="McLaren W.M."/>
            <person name="Ritchie G.R."/>
            <person name="Albracht D."/>
            <person name="Kremitzki M."/>
            <person name="Rock S."/>
            <person name="Kotkiewicz H."/>
            <person name="Kremitzki C."/>
            <person name="Wollam A."/>
            <person name="Trani L."/>
            <person name="Fulton L."/>
            <person name="Fulton R."/>
            <person name="Matthews L."/>
            <person name="Whitehead S."/>
            <person name="Chow W."/>
            <person name="Torrance J."/>
            <person name="Dunn M."/>
            <person name="Harden G."/>
            <person name="Threadgold G."/>
            <person name="Wood J."/>
            <person name="Collins J."/>
            <person name="Heath P."/>
            <person name="Griffiths G."/>
            <person name="Pelan S."/>
            <person name="Grafham D."/>
            <person name="Eichler E.E."/>
            <person name="Weinstock G."/>
            <person name="Mardis E.R."/>
            <person name="Wilson R.K."/>
            <person name="Howe K."/>
            <person name="Flicek P."/>
            <person name="Hubbard T."/>
        </authorList>
    </citation>
    <scope>NUCLEOTIDE SEQUENCE [LARGE SCALE GENOMIC DNA]</scope>
    <source>
        <strain evidence="2 4">C57BL/6J</strain>
    </source>
</reference>
<proteinExistence type="predicted"/>
<evidence type="ECO:0000313" key="2">
    <source>
        <dbReference type="Ensembl" id="ENSMUSP00000147921.2"/>
    </source>
</evidence>
<evidence type="ECO:0000313" key="3">
    <source>
        <dbReference type="MGI" id="MGI:5012120"/>
    </source>
</evidence>
<dbReference type="AlphaFoldDB" id="A0A1B0GSF9"/>
<dbReference type="Proteomes" id="UP000000589">
    <property type="component" value="Chromosome 8"/>
</dbReference>
<feature type="compositionally biased region" description="Basic and acidic residues" evidence="1">
    <location>
        <begin position="13"/>
        <end position="52"/>
    </location>
</feature>
<gene>
    <name evidence="2 3" type="primary">Gm19935</name>
</gene>
<dbReference type="InParanoid" id="A0A1B0GSF9"/>
<feature type="region of interest" description="Disordered" evidence="1">
    <location>
        <begin position="1"/>
        <end position="52"/>
    </location>
</feature>
<dbReference type="VEuPathDB" id="HostDB:ENSMUSG00000110332"/>
<name>A0A1B0GSF9_MOUSE</name>
<dbReference type="OrthoDB" id="9616278at2759"/>
<reference evidence="2 4" key="1">
    <citation type="journal article" date="2009" name="PLoS Biol.">
        <title>Lineage-specific biology revealed by a finished genome assembly of the mouse.</title>
        <authorList>
            <consortium name="Mouse Genome Sequencing Consortium"/>
            <person name="Church D.M."/>
            <person name="Goodstadt L."/>
            <person name="Hillier L.W."/>
            <person name="Zody M.C."/>
            <person name="Goldstein S."/>
            <person name="She X."/>
            <person name="Bult C.J."/>
            <person name="Agarwala R."/>
            <person name="Cherry J.L."/>
            <person name="DiCuccio M."/>
            <person name="Hlavina W."/>
            <person name="Kapustin Y."/>
            <person name="Meric P."/>
            <person name="Maglott D."/>
            <person name="Birtle Z."/>
            <person name="Marques A.C."/>
            <person name="Graves T."/>
            <person name="Zhou S."/>
            <person name="Teague B."/>
            <person name="Potamousis K."/>
            <person name="Churas C."/>
            <person name="Place M."/>
            <person name="Herschleb J."/>
            <person name="Runnheim R."/>
            <person name="Forrest D."/>
            <person name="Amos-Landgraf J."/>
            <person name="Schwartz D.C."/>
            <person name="Cheng Z."/>
            <person name="Lindblad-Toh K."/>
            <person name="Eichler E.E."/>
            <person name="Ponting C.P."/>
        </authorList>
    </citation>
    <scope>NUCLEOTIDE SEQUENCE [LARGE SCALE GENOMIC DNA]</scope>
    <source>
        <strain evidence="2 4">C57BL/6J</strain>
    </source>
</reference>
<accession>A0A1B0GSF9</accession>
<dbReference type="GeneTree" id="ENSGT00980000198839"/>
<dbReference type="OMA" id="QAADCKD"/>
<dbReference type="RNAct" id="A0A1B0GSF9">
    <property type="molecule type" value="protein"/>
</dbReference>
<reference evidence="2" key="3">
    <citation type="submission" date="2025-08" db="UniProtKB">
        <authorList>
            <consortium name="Ensembl"/>
        </authorList>
    </citation>
    <scope>IDENTIFICATION</scope>
    <source>
        <strain evidence="2">C57BL/6J</strain>
    </source>
</reference>
<keyword evidence="4" id="KW-1185">Reference proteome</keyword>
<organism evidence="2 4">
    <name type="scientific">Mus musculus</name>
    <name type="common">Mouse</name>
    <dbReference type="NCBI Taxonomy" id="10090"/>
    <lineage>
        <taxon>Eukaryota</taxon>
        <taxon>Metazoa</taxon>
        <taxon>Chordata</taxon>
        <taxon>Craniata</taxon>
        <taxon>Vertebrata</taxon>
        <taxon>Euteleostomi</taxon>
        <taxon>Mammalia</taxon>
        <taxon>Eutheria</taxon>
        <taxon>Euarchontoglires</taxon>
        <taxon>Glires</taxon>
        <taxon>Rodentia</taxon>
        <taxon>Myomorpha</taxon>
        <taxon>Muroidea</taxon>
        <taxon>Muridae</taxon>
        <taxon>Murinae</taxon>
        <taxon>Mus</taxon>
        <taxon>Mus</taxon>
    </lineage>
</organism>
<dbReference type="Ensembl" id="ENSMUST00000209208.2">
    <property type="protein sequence ID" value="ENSMUSP00000147921.2"/>
    <property type="gene ID" value="ENSMUSG00000110332.2"/>
</dbReference>
<protein>
    <submittedName>
        <fullName evidence="2">Predicted gene, 19935</fullName>
    </submittedName>
</protein>
<evidence type="ECO:0000256" key="1">
    <source>
        <dbReference type="SAM" id="MobiDB-lite"/>
    </source>
</evidence>